<accession>A0A8T0GVD5</accession>
<sequence>MLIILLTSSCVMECCAKLLYHLQVELLDCIHDDGSSWSLTLSWCFVLMSLSE</sequence>
<dbReference type="AlphaFoldDB" id="A0A8T0GVD5"/>
<dbReference type="Proteomes" id="UP000822688">
    <property type="component" value="Chromosome 9"/>
</dbReference>
<evidence type="ECO:0000256" key="1">
    <source>
        <dbReference type="SAM" id="SignalP"/>
    </source>
</evidence>
<comment type="caution">
    <text evidence="2">The sequence shown here is derived from an EMBL/GenBank/DDBJ whole genome shotgun (WGS) entry which is preliminary data.</text>
</comment>
<feature type="signal peptide" evidence="1">
    <location>
        <begin position="1"/>
        <end position="16"/>
    </location>
</feature>
<protein>
    <submittedName>
        <fullName evidence="2">Uncharacterized protein</fullName>
    </submittedName>
</protein>
<dbReference type="EMBL" id="CM026430">
    <property type="protein sequence ID" value="KAG0562104.1"/>
    <property type="molecule type" value="Genomic_DNA"/>
</dbReference>
<feature type="chain" id="PRO_5035950028" evidence="1">
    <location>
        <begin position="17"/>
        <end position="52"/>
    </location>
</feature>
<name>A0A8T0GVD5_CERPU</name>
<gene>
    <name evidence="2" type="ORF">KC19_9G118600</name>
</gene>
<keyword evidence="1" id="KW-0732">Signal</keyword>
<evidence type="ECO:0000313" key="3">
    <source>
        <dbReference type="Proteomes" id="UP000822688"/>
    </source>
</evidence>
<evidence type="ECO:0000313" key="2">
    <source>
        <dbReference type="EMBL" id="KAG0562104.1"/>
    </source>
</evidence>
<organism evidence="2 3">
    <name type="scientific">Ceratodon purpureus</name>
    <name type="common">Fire moss</name>
    <name type="synonym">Dicranum purpureum</name>
    <dbReference type="NCBI Taxonomy" id="3225"/>
    <lineage>
        <taxon>Eukaryota</taxon>
        <taxon>Viridiplantae</taxon>
        <taxon>Streptophyta</taxon>
        <taxon>Embryophyta</taxon>
        <taxon>Bryophyta</taxon>
        <taxon>Bryophytina</taxon>
        <taxon>Bryopsida</taxon>
        <taxon>Dicranidae</taxon>
        <taxon>Pseudoditrichales</taxon>
        <taxon>Ditrichaceae</taxon>
        <taxon>Ceratodon</taxon>
    </lineage>
</organism>
<keyword evidence="3" id="KW-1185">Reference proteome</keyword>
<proteinExistence type="predicted"/>
<reference evidence="2" key="1">
    <citation type="submission" date="2020-06" db="EMBL/GenBank/DDBJ databases">
        <title>WGS assembly of Ceratodon purpureus strain R40.</title>
        <authorList>
            <person name="Carey S.B."/>
            <person name="Jenkins J."/>
            <person name="Shu S."/>
            <person name="Lovell J.T."/>
            <person name="Sreedasyam A."/>
            <person name="Maumus F."/>
            <person name="Tiley G.P."/>
            <person name="Fernandez-Pozo N."/>
            <person name="Barry K."/>
            <person name="Chen C."/>
            <person name="Wang M."/>
            <person name="Lipzen A."/>
            <person name="Daum C."/>
            <person name="Saski C.A."/>
            <person name="Payton A.C."/>
            <person name="Mcbreen J.C."/>
            <person name="Conrad R.E."/>
            <person name="Kollar L.M."/>
            <person name="Olsson S."/>
            <person name="Huttunen S."/>
            <person name="Landis J.B."/>
            <person name="Wickett N.J."/>
            <person name="Johnson M.G."/>
            <person name="Rensing S.A."/>
            <person name="Grimwood J."/>
            <person name="Schmutz J."/>
            <person name="Mcdaniel S.F."/>
        </authorList>
    </citation>
    <scope>NUCLEOTIDE SEQUENCE</scope>
    <source>
        <strain evidence="2">R40</strain>
    </source>
</reference>